<feature type="transmembrane region" description="Helical" evidence="1">
    <location>
        <begin position="99"/>
        <end position="118"/>
    </location>
</feature>
<proteinExistence type="predicted"/>
<dbReference type="PANTHER" id="PTHR22911:SF137">
    <property type="entry name" value="SOLUTE CARRIER FAMILY 35 MEMBER G2-RELATED"/>
    <property type="match status" value="1"/>
</dbReference>
<sequence length="163" mass="17309">MNYFSSWQAFALGSAFFAGLTAIFGKLGVEGLNANLATLVRTFVVMAMTAAIVSMRGEWVWPRDTTPRALAFLVASGVATGLSWLLYYRALQMAPASLVAPIDKLSVVFAIVLALVFLGEALTWRLAIGATLIVAGVLVLVWPAGEPASTKPSLLSPKLPPQN</sequence>
<feature type="transmembrane region" description="Helical" evidence="1">
    <location>
        <begin position="6"/>
        <end position="24"/>
    </location>
</feature>
<dbReference type="Gene3D" id="1.10.3730.20">
    <property type="match status" value="1"/>
</dbReference>
<dbReference type="InterPro" id="IPR037185">
    <property type="entry name" value="EmrE-like"/>
</dbReference>
<evidence type="ECO:0000259" key="2">
    <source>
        <dbReference type="Pfam" id="PF00892"/>
    </source>
</evidence>
<reference evidence="3 4" key="1">
    <citation type="submission" date="2019-10" db="EMBL/GenBank/DDBJ databases">
        <title>Whole-genome sequence of the purple nonsulfur photosynthetic bacterium Rhodocyclus tenuis.</title>
        <authorList>
            <person name="Kyndt J.A."/>
            <person name="Meyer T.E."/>
        </authorList>
    </citation>
    <scope>NUCLEOTIDE SEQUENCE [LARGE SCALE GENOMIC DNA]</scope>
    <source>
        <strain evidence="3 4">DSM 110</strain>
    </source>
</reference>
<evidence type="ECO:0000256" key="1">
    <source>
        <dbReference type="SAM" id="Phobius"/>
    </source>
</evidence>
<dbReference type="Proteomes" id="UP000480275">
    <property type="component" value="Unassembled WGS sequence"/>
</dbReference>
<dbReference type="EMBL" id="WIXJ01000002">
    <property type="protein sequence ID" value="MQY51200.1"/>
    <property type="molecule type" value="Genomic_DNA"/>
</dbReference>
<dbReference type="GO" id="GO:0016020">
    <property type="term" value="C:membrane"/>
    <property type="evidence" value="ECO:0007669"/>
    <property type="project" value="InterPro"/>
</dbReference>
<evidence type="ECO:0000313" key="4">
    <source>
        <dbReference type="Proteomes" id="UP000480275"/>
    </source>
</evidence>
<dbReference type="AlphaFoldDB" id="A0A6L5JX89"/>
<dbReference type="PANTHER" id="PTHR22911">
    <property type="entry name" value="ACYL-MALONYL CONDENSING ENZYME-RELATED"/>
    <property type="match status" value="1"/>
</dbReference>
<dbReference type="OrthoDB" id="9806718at2"/>
<name>A0A6L5JX89_RHOTE</name>
<accession>A0A6L5JX89</accession>
<keyword evidence="1" id="KW-1133">Transmembrane helix</keyword>
<protein>
    <submittedName>
        <fullName evidence="3">EamA family transporter</fullName>
    </submittedName>
</protein>
<comment type="caution">
    <text evidence="3">The sequence shown here is derived from an EMBL/GenBank/DDBJ whole genome shotgun (WGS) entry which is preliminary data.</text>
</comment>
<dbReference type="Pfam" id="PF00892">
    <property type="entry name" value="EamA"/>
    <property type="match status" value="1"/>
</dbReference>
<keyword evidence="1" id="KW-0472">Membrane</keyword>
<evidence type="ECO:0000313" key="3">
    <source>
        <dbReference type="EMBL" id="MQY51200.1"/>
    </source>
</evidence>
<feature type="domain" description="EamA" evidence="2">
    <location>
        <begin position="7"/>
        <end position="141"/>
    </location>
</feature>
<feature type="transmembrane region" description="Helical" evidence="1">
    <location>
        <begin position="36"/>
        <end position="57"/>
    </location>
</feature>
<feature type="transmembrane region" description="Helical" evidence="1">
    <location>
        <begin position="69"/>
        <end position="87"/>
    </location>
</feature>
<keyword evidence="1" id="KW-0812">Transmembrane</keyword>
<dbReference type="InterPro" id="IPR000620">
    <property type="entry name" value="EamA_dom"/>
</dbReference>
<feature type="transmembrane region" description="Helical" evidence="1">
    <location>
        <begin position="124"/>
        <end position="145"/>
    </location>
</feature>
<dbReference type="SUPFAM" id="SSF103481">
    <property type="entry name" value="Multidrug resistance efflux transporter EmrE"/>
    <property type="match status" value="1"/>
</dbReference>
<organism evidence="3 4">
    <name type="scientific">Rhodocyclus tenuis</name>
    <name type="common">Rhodospirillum tenue</name>
    <dbReference type="NCBI Taxonomy" id="1066"/>
    <lineage>
        <taxon>Bacteria</taxon>
        <taxon>Pseudomonadati</taxon>
        <taxon>Pseudomonadota</taxon>
        <taxon>Betaproteobacteria</taxon>
        <taxon>Rhodocyclales</taxon>
        <taxon>Rhodocyclaceae</taxon>
        <taxon>Rhodocyclus</taxon>
    </lineage>
</organism>
<gene>
    <name evidence="3" type="ORF">GHK24_05355</name>
</gene>